<dbReference type="AlphaFoldDB" id="A0AAV3UP63"/>
<evidence type="ECO:0000256" key="1">
    <source>
        <dbReference type="SAM" id="Phobius"/>
    </source>
</evidence>
<protein>
    <recommendedName>
        <fullName evidence="4">Major facilitator superfamily (MFS) profile domain-containing protein</fullName>
    </recommendedName>
</protein>
<keyword evidence="3" id="KW-1185">Reference proteome</keyword>
<accession>A0AAV3UP63</accession>
<evidence type="ECO:0000313" key="3">
    <source>
        <dbReference type="Proteomes" id="UP001501729"/>
    </source>
</evidence>
<sequence length="93" mass="9701">MSPPEVEANSRGSDGLNGQELYVVIRKAVEDAILEIIGTLLLLGVALALVWAGIAIAFSGTTFGLVAGIVAIGCGVYFGAATLRIILPIQKWF</sequence>
<dbReference type="Proteomes" id="UP001501729">
    <property type="component" value="Unassembled WGS sequence"/>
</dbReference>
<reference evidence="2 3" key="1">
    <citation type="journal article" date="2019" name="Int. J. Syst. Evol. Microbiol.">
        <title>The Global Catalogue of Microorganisms (GCM) 10K type strain sequencing project: providing services to taxonomists for standard genome sequencing and annotation.</title>
        <authorList>
            <consortium name="The Broad Institute Genomics Platform"/>
            <consortium name="The Broad Institute Genome Sequencing Center for Infectious Disease"/>
            <person name="Wu L."/>
            <person name="Ma J."/>
        </authorList>
    </citation>
    <scope>NUCLEOTIDE SEQUENCE [LARGE SCALE GENOMIC DNA]</scope>
    <source>
        <strain evidence="2 3">JCM 17504</strain>
    </source>
</reference>
<dbReference type="EMBL" id="BAABKX010000019">
    <property type="protein sequence ID" value="GAA5061362.1"/>
    <property type="molecule type" value="Genomic_DNA"/>
</dbReference>
<evidence type="ECO:0000313" key="2">
    <source>
        <dbReference type="EMBL" id="GAA5061362.1"/>
    </source>
</evidence>
<organism evidence="2 3">
    <name type="scientific">Haladaptatus pallidirubidus</name>
    <dbReference type="NCBI Taxonomy" id="1008152"/>
    <lineage>
        <taxon>Archaea</taxon>
        <taxon>Methanobacteriati</taxon>
        <taxon>Methanobacteriota</taxon>
        <taxon>Stenosarchaea group</taxon>
        <taxon>Halobacteria</taxon>
        <taxon>Halobacteriales</taxon>
        <taxon>Haladaptataceae</taxon>
        <taxon>Haladaptatus</taxon>
    </lineage>
</organism>
<dbReference type="RefSeq" id="WP_227777063.1">
    <property type="nucleotide sequence ID" value="NZ_BAABKX010000019.1"/>
</dbReference>
<feature type="transmembrane region" description="Helical" evidence="1">
    <location>
        <begin position="36"/>
        <end position="58"/>
    </location>
</feature>
<feature type="transmembrane region" description="Helical" evidence="1">
    <location>
        <begin position="64"/>
        <end position="87"/>
    </location>
</feature>
<comment type="caution">
    <text evidence="2">The sequence shown here is derived from an EMBL/GenBank/DDBJ whole genome shotgun (WGS) entry which is preliminary data.</text>
</comment>
<gene>
    <name evidence="2" type="ORF">GCM10025751_47550</name>
</gene>
<keyword evidence="1" id="KW-1133">Transmembrane helix</keyword>
<proteinExistence type="predicted"/>
<name>A0AAV3UP63_9EURY</name>
<evidence type="ECO:0008006" key="4">
    <source>
        <dbReference type="Google" id="ProtNLM"/>
    </source>
</evidence>
<dbReference type="GeneID" id="68615746"/>
<keyword evidence="1" id="KW-0812">Transmembrane</keyword>
<keyword evidence="1" id="KW-0472">Membrane</keyword>